<keyword evidence="1" id="KW-0812">Transmembrane</keyword>
<dbReference type="RefSeq" id="WP_225889589.1">
    <property type="nucleotide sequence ID" value="NZ_BKAT01000018.1"/>
</dbReference>
<keyword evidence="1" id="KW-1133">Transmembrane helix</keyword>
<dbReference type="GO" id="GO:0016747">
    <property type="term" value="F:acyltransferase activity, transferring groups other than amino-acyl groups"/>
    <property type="evidence" value="ECO:0007669"/>
    <property type="project" value="InterPro"/>
</dbReference>
<feature type="transmembrane region" description="Helical" evidence="1">
    <location>
        <begin position="184"/>
        <end position="202"/>
    </location>
</feature>
<keyword evidence="1" id="KW-0472">Membrane</keyword>
<reference evidence="4" key="1">
    <citation type="submission" date="2016-10" db="EMBL/GenBank/DDBJ databases">
        <authorList>
            <person name="Varghese N."/>
            <person name="Submissions S."/>
        </authorList>
    </citation>
    <scope>NUCLEOTIDE SEQUENCE [LARGE SCALE GENOMIC DNA]</scope>
    <source>
        <strain evidence="4">DSM 23920</strain>
    </source>
</reference>
<feature type="transmembrane region" description="Helical" evidence="1">
    <location>
        <begin position="333"/>
        <end position="353"/>
    </location>
</feature>
<dbReference type="InterPro" id="IPR050879">
    <property type="entry name" value="Acyltransferase_3"/>
</dbReference>
<dbReference type="Pfam" id="PF01757">
    <property type="entry name" value="Acyl_transf_3"/>
    <property type="match status" value="1"/>
</dbReference>
<evidence type="ECO:0000313" key="3">
    <source>
        <dbReference type="EMBL" id="SEA66550.1"/>
    </source>
</evidence>
<gene>
    <name evidence="3" type="ORF">SAMN05660909_02901</name>
</gene>
<dbReference type="PANTHER" id="PTHR23028">
    <property type="entry name" value="ACETYLTRANSFERASE"/>
    <property type="match status" value="1"/>
</dbReference>
<evidence type="ECO:0000256" key="1">
    <source>
        <dbReference type="SAM" id="Phobius"/>
    </source>
</evidence>
<sequence>MITGTGAMTAPQVDPSLFKTKQHFQVLDGLRGVAALVVVVFHFMEVVYTDPVTNVLGHGFLAVDFFFCLSGFVIAYAYDNRMKQLGIAAFFKSRITRLHPLVVLGSALGLAGFLFDPFSAGIGDYSAGRIALLFLASVLMIPFPVMADRYYNLFGLNAPSWSLFWEYVANLLYGLLLWKANRRVLAGLLLAATGAIAFVAYTKGNVVGGWSKESFWDGAARVSFSFLAGMLLFRYNIIIKNKLGFAGLAVLLLAALLMPYFKYNWLAELLVVVIYFPLLVALGAGTQVSGVMEKICSFSGKLSYPLYMTHYMVIWSFANYYNKYKPGGAKLSVIITGGVIVLVIFAYLAMVLYDTPVRRYLSRKRNPG</sequence>
<evidence type="ECO:0000259" key="2">
    <source>
        <dbReference type="Pfam" id="PF01757"/>
    </source>
</evidence>
<feature type="domain" description="Acyltransferase 3" evidence="2">
    <location>
        <begin position="27"/>
        <end position="349"/>
    </location>
</feature>
<evidence type="ECO:0000313" key="4">
    <source>
        <dbReference type="Proteomes" id="UP000199656"/>
    </source>
</evidence>
<keyword evidence="3" id="KW-0808">Transferase</keyword>
<feature type="transmembrane region" description="Helical" evidence="1">
    <location>
        <begin position="269"/>
        <end position="292"/>
    </location>
</feature>
<dbReference type="AlphaFoldDB" id="A0A1H4D213"/>
<accession>A0A1H4D213</accession>
<dbReference type="GO" id="GO:0016787">
    <property type="term" value="F:hydrolase activity"/>
    <property type="evidence" value="ECO:0007669"/>
    <property type="project" value="UniProtKB-KW"/>
</dbReference>
<keyword evidence="3" id="KW-0378">Hydrolase</keyword>
<dbReference type="InterPro" id="IPR002656">
    <property type="entry name" value="Acyl_transf_3_dom"/>
</dbReference>
<keyword evidence="3" id="KW-0012">Acyltransferase</keyword>
<organism evidence="3 4">
    <name type="scientific">Chitinophaga terrae</name>
    <name type="common">ex Kim and Jung 2007</name>
    <dbReference type="NCBI Taxonomy" id="408074"/>
    <lineage>
        <taxon>Bacteria</taxon>
        <taxon>Pseudomonadati</taxon>
        <taxon>Bacteroidota</taxon>
        <taxon>Chitinophagia</taxon>
        <taxon>Chitinophagales</taxon>
        <taxon>Chitinophagaceae</taxon>
        <taxon>Chitinophaga</taxon>
    </lineage>
</organism>
<keyword evidence="4" id="KW-1185">Reference proteome</keyword>
<dbReference type="STRING" id="408074.SAMN05660909_02901"/>
<proteinExistence type="predicted"/>
<feature type="transmembrane region" description="Helical" evidence="1">
    <location>
        <begin position="98"/>
        <end position="115"/>
    </location>
</feature>
<feature type="transmembrane region" description="Helical" evidence="1">
    <location>
        <begin position="214"/>
        <end position="233"/>
    </location>
</feature>
<dbReference type="PANTHER" id="PTHR23028:SF134">
    <property type="entry name" value="PUTATIVE (AFU_ORTHOLOGUE AFUA_4G08520)-RELATED"/>
    <property type="match status" value="1"/>
</dbReference>
<feature type="transmembrane region" description="Helical" evidence="1">
    <location>
        <begin position="55"/>
        <end position="78"/>
    </location>
</feature>
<name>A0A1H4D213_9BACT</name>
<feature type="transmembrane region" description="Helical" evidence="1">
    <location>
        <begin position="245"/>
        <end position="263"/>
    </location>
</feature>
<feature type="transmembrane region" description="Helical" evidence="1">
    <location>
        <begin position="127"/>
        <end position="146"/>
    </location>
</feature>
<dbReference type="Proteomes" id="UP000199656">
    <property type="component" value="Unassembled WGS sequence"/>
</dbReference>
<protein>
    <submittedName>
        <fullName evidence="3">Peptidoglycan/LPS O-acetylase OafA/YrhL, contains acyltransferase and SGNH-hydrolase domains</fullName>
    </submittedName>
</protein>
<feature type="transmembrane region" description="Helical" evidence="1">
    <location>
        <begin position="29"/>
        <end position="48"/>
    </location>
</feature>
<dbReference type="EMBL" id="FNRL01000012">
    <property type="protein sequence ID" value="SEA66550.1"/>
    <property type="molecule type" value="Genomic_DNA"/>
</dbReference>
<feature type="transmembrane region" description="Helical" evidence="1">
    <location>
        <begin position="304"/>
        <end position="321"/>
    </location>
</feature>